<reference evidence="2" key="1">
    <citation type="journal article" date="2023" name="Mol. Phylogenet. Evol.">
        <title>Genome-scale phylogeny and comparative genomics of the fungal order Sordariales.</title>
        <authorList>
            <person name="Hensen N."/>
            <person name="Bonometti L."/>
            <person name="Westerberg I."/>
            <person name="Brannstrom I.O."/>
            <person name="Guillou S."/>
            <person name="Cros-Aarteil S."/>
            <person name="Calhoun S."/>
            <person name="Haridas S."/>
            <person name="Kuo A."/>
            <person name="Mondo S."/>
            <person name="Pangilinan J."/>
            <person name="Riley R."/>
            <person name="LaButti K."/>
            <person name="Andreopoulos B."/>
            <person name="Lipzen A."/>
            <person name="Chen C."/>
            <person name="Yan M."/>
            <person name="Daum C."/>
            <person name="Ng V."/>
            <person name="Clum A."/>
            <person name="Steindorff A."/>
            <person name="Ohm R.A."/>
            <person name="Martin F."/>
            <person name="Silar P."/>
            <person name="Natvig D.O."/>
            <person name="Lalanne C."/>
            <person name="Gautier V."/>
            <person name="Ament-Velasquez S.L."/>
            <person name="Kruys A."/>
            <person name="Hutchinson M.I."/>
            <person name="Powell A.J."/>
            <person name="Barry K."/>
            <person name="Miller A.N."/>
            <person name="Grigoriev I.V."/>
            <person name="Debuchy R."/>
            <person name="Gladieux P."/>
            <person name="Hiltunen Thoren M."/>
            <person name="Johannesson H."/>
        </authorList>
    </citation>
    <scope>NUCLEOTIDE SEQUENCE</scope>
    <source>
        <strain evidence="2">CBS 955.72</strain>
    </source>
</reference>
<protein>
    <recommendedName>
        <fullName evidence="1">Glycoside hydrolase family 38 N-terminal domain-containing protein</fullName>
    </recommendedName>
</protein>
<keyword evidence="3" id="KW-1185">Reference proteome</keyword>
<evidence type="ECO:0000313" key="2">
    <source>
        <dbReference type="EMBL" id="KAK3363835.1"/>
    </source>
</evidence>
<dbReference type="Pfam" id="PF01074">
    <property type="entry name" value="Glyco_hydro_38N"/>
    <property type="match status" value="1"/>
</dbReference>
<name>A0AAJ0HVT5_9PEZI</name>
<dbReference type="InterPro" id="IPR027291">
    <property type="entry name" value="Glyco_hydro_38_N_sf"/>
</dbReference>
<dbReference type="GO" id="GO:0000329">
    <property type="term" value="C:fungal-type vacuole membrane"/>
    <property type="evidence" value="ECO:0007669"/>
    <property type="project" value="TreeGrafter"/>
</dbReference>
<dbReference type="GO" id="GO:0004559">
    <property type="term" value="F:alpha-mannosidase activity"/>
    <property type="evidence" value="ECO:0007669"/>
    <property type="project" value="InterPro"/>
</dbReference>
<evidence type="ECO:0000259" key="1">
    <source>
        <dbReference type="Pfam" id="PF01074"/>
    </source>
</evidence>
<dbReference type="AlphaFoldDB" id="A0AAJ0HVT5"/>
<organism evidence="2 3">
    <name type="scientific">Lasiosphaeria hispida</name>
    <dbReference type="NCBI Taxonomy" id="260671"/>
    <lineage>
        <taxon>Eukaryota</taxon>
        <taxon>Fungi</taxon>
        <taxon>Dikarya</taxon>
        <taxon>Ascomycota</taxon>
        <taxon>Pezizomycotina</taxon>
        <taxon>Sordariomycetes</taxon>
        <taxon>Sordariomycetidae</taxon>
        <taxon>Sordariales</taxon>
        <taxon>Lasiosphaeriaceae</taxon>
        <taxon>Lasiosphaeria</taxon>
    </lineage>
</organism>
<evidence type="ECO:0000313" key="3">
    <source>
        <dbReference type="Proteomes" id="UP001275084"/>
    </source>
</evidence>
<dbReference type="InterPro" id="IPR011330">
    <property type="entry name" value="Glyco_hydro/deAcase_b/a-brl"/>
</dbReference>
<gene>
    <name evidence="2" type="ORF">B0T25DRAFT_562813</name>
</gene>
<dbReference type="GO" id="GO:0009313">
    <property type="term" value="P:oligosaccharide catabolic process"/>
    <property type="evidence" value="ECO:0007669"/>
    <property type="project" value="TreeGrafter"/>
</dbReference>
<accession>A0AAJ0HVT5</accession>
<feature type="domain" description="Glycoside hydrolase family 38 N-terminal" evidence="1">
    <location>
        <begin position="40"/>
        <end position="93"/>
    </location>
</feature>
<comment type="caution">
    <text evidence="2">The sequence shown here is derived from an EMBL/GenBank/DDBJ whole genome shotgun (WGS) entry which is preliminary data.</text>
</comment>
<dbReference type="Proteomes" id="UP001275084">
    <property type="component" value="Unassembled WGS sequence"/>
</dbReference>
<dbReference type="PANTHER" id="PTHR46017">
    <property type="entry name" value="ALPHA-MANNOSIDASE 2C1"/>
    <property type="match status" value="1"/>
</dbReference>
<dbReference type="SUPFAM" id="SSF88713">
    <property type="entry name" value="Glycoside hydrolase/deacetylase"/>
    <property type="match status" value="1"/>
</dbReference>
<dbReference type="GO" id="GO:0006013">
    <property type="term" value="P:mannose metabolic process"/>
    <property type="evidence" value="ECO:0007669"/>
    <property type="project" value="InterPro"/>
</dbReference>
<dbReference type="InterPro" id="IPR000602">
    <property type="entry name" value="Glyco_hydro_38_N"/>
</dbReference>
<sequence>MEALELGKELWKTCRKIAEEYLGPNVNSAKVHDSGKEPVVLGIGHCHMDSCWLLPFAETKRKAARSWSHQCDWMDPYPELNLACSQALLAAETMEKLRFVALA</sequence>
<proteinExistence type="predicted"/>
<dbReference type="EMBL" id="JAUIQD010000001">
    <property type="protein sequence ID" value="KAK3363835.1"/>
    <property type="molecule type" value="Genomic_DNA"/>
</dbReference>
<dbReference type="Gene3D" id="3.20.110.10">
    <property type="entry name" value="Glycoside hydrolase 38, N terminal domain"/>
    <property type="match status" value="1"/>
</dbReference>
<dbReference type="PANTHER" id="PTHR46017:SF1">
    <property type="entry name" value="ALPHA-MANNOSIDASE 2C1"/>
    <property type="match status" value="1"/>
</dbReference>
<reference evidence="2" key="2">
    <citation type="submission" date="2023-06" db="EMBL/GenBank/DDBJ databases">
        <authorList>
            <consortium name="Lawrence Berkeley National Laboratory"/>
            <person name="Haridas S."/>
            <person name="Hensen N."/>
            <person name="Bonometti L."/>
            <person name="Westerberg I."/>
            <person name="Brannstrom I.O."/>
            <person name="Guillou S."/>
            <person name="Cros-Aarteil S."/>
            <person name="Calhoun S."/>
            <person name="Kuo A."/>
            <person name="Mondo S."/>
            <person name="Pangilinan J."/>
            <person name="Riley R."/>
            <person name="Labutti K."/>
            <person name="Andreopoulos B."/>
            <person name="Lipzen A."/>
            <person name="Chen C."/>
            <person name="Yanf M."/>
            <person name="Daum C."/>
            <person name="Ng V."/>
            <person name="Clum A."/>
            <person name="Steindorff A."/>
            <person name="Ohm R."/>
            <person name="Martin F."/>
            <person name="Silar P."/>
            <person name="Natvig D."/>
            <person name="Lalanne C."/>
            <person name="Gautier V."/>
            <person name="Ament-Velasquez S.L."/>
            <person name="Kruys A."/>
            <person name="Hutchinson M.I."/>
            <person name="Powell A.J."/>
            <person name="Barry K."/>
            <person name="Miller A.N."/>
            <person name="Grigoriev I.V."/>
            <person name="Debuchy R."/>
            <person name="Gladieux P."/>
            <person name="Thoren M.H."/>
            <person name="Johannesson H."/>
        </authorList>
    </citation>
    <scope>NUCLEOTIDE SEQUENCE</scope>
    <source>
        <strain evidence="2">CBS 955.72</strain>
    </source>
</reference>